<protein>
    <submittedName>
        <fullName evidence="2">Uncharacterized protein</fullName>
    </submittedName>
</protein>
<dbReference type="Proteomes" id="UP000594638">
    <property type="component" value="Unassembled WGS sequence"/>
</dbReference>
<evidence type="ECO:0000313" key="2">
    <source>
        <dbReference type="EMBL" id="CAA2977286.1"/>
    </source>
</evidence>
<sequence length="52" mass="5232">APASGTALYATRSPKETKAPSNAIPVVNGVTFVTAHLYQTADTGTPTSLADA</sequence>
<dbReference type="Gramene" id="OE9A071991T1">
    <property type="protein sequence ID" value="OE9A071991C1"/>
    <property type="gene ID" value="OE9A071991"/>
</dbReference>
<organism evidence="2 3">
    <name type="scientific">Olea europaea subsp. europaea</name>
    <dbReference type="NCBI Taxonomy" id="158383"/>
    <lineage>
        <taxon>Eukaryota</taxon>
        <taxon>Viridiplantae</taxon>
        <taxon>Streptophyta</taxon>
        <taxon>Embryophyta</taxon>
        <taxon>Tracheophyta</taxon>
        <taxon>Spermatophyta</taxon>
        <taxon>Magnoliopsida</taxon>
        <taxon>eudicotyledons</taxon>
        <taxon>Gunneridae</taxon>
        <taxon>Pentapetalae</taxon>
        <taxon>asterids</taxon>
        <taxon>lamiids</taxon>
        <taxon>Lamiales</taxon>
        <taxon>Oleaceae</taxon>
        <taxon>Oleeae</taxon>
        <taxon>Olea</taxon>
    </lineage>
</organism>
<dbReference type="AlphaFoldDB" id="A0A8S0RDY9"/>
<comment type="caution">
    <text evidence="2">The sequence shown here is derived from an EMBL/GenBank/DDBJ whole genome shotgun (WGS) entry which is preliminary data.</text>
</comment>
<dbReference type="EMBL" id="CACTIH010003166">
    <property type="protein sequence ID" value="CAA2977286.1"/>
    <property type="molecule type" value="Genomic_DNA"/>
</dbReference>
<keyword evidence="3" id="KW-1185">Reference proteome</keyword>
<reference evidence="2 3" key="1">
    <citation type="submission" date="2019-12" db="EMBL/GenBank/DDBJ databases">
        <authorList>
            <person name="Alioto T."/>
            <person name="Alioto T."/>
            <person name="Gomez Garrido J."/>
        </authorList>
    </citation>
    <scope>NUCLEOTIDE SEQUENCE [LARGE SCALE GENOMIC DNA]</scope>
</reference>
<feature type="non-terminal residue" evidence="2">
    <location>
        <position position="52"/>
    </location>
</feature>
<evidence type="ECO:0000313" key="3">
    <source>
        <dbReference type="Proteomes" id="UP000594638"/>
    </source>
</evidence>
<feature type="region of interest" description="Disordered" evidence="1">
    <location>
        <begin position="1"/>
        <end position="22"/>
    </location>
</feature>
<proteinExistence type="predicted"/>
<accession>A0A8S0RDY9</accession>
<name>A0A8S0RDY9_OLEEU</name>
<feature type="non-terminal residue" evidence="2">
    <location>
        <position position="1"/>
    </location>
</feature>
<gene>
    <name evidence="2" type="ORF">OLEA9_A071991</name>
</gene>
<evidence type="ECO:0000256" key="1">
    <source>
        <dbReference type="SAM" id="MobiDB-lite"/>
    </source>
</evidence>